<reference evidence="2" key="1">
    <citation type="journal article" date="2021" name="Nat. Commun.">
        <title>Genetic determinants of endophytism in the Arabidopsis root mycobiome.</title>
        <authorList>
            <person name="Mesny F."/>
            <person name="Miyauchi S."/>
            <person name="Thiergart T."/>
            <person name="Pickel B."/>
            <person name="Atanasova L."/>
            <person name="Karlsson M."/>
            <person name="Huettel B."/>
            <person name="Barry K.W."/>
            <person name="Haridas S."/>
            <person name="Chen C."/>
            <person name="Bauer D."/>
            <person name="Andreopoulos W."/>
            <person name="Pangilinan J."/>
            <person name="LaButti K."/>
            <person name="Riley R."/>
            <person name="Lipzen A."/>
            <person name="Clum A."/>
            <person name="Drula E."/>
            <person name="Henrissat B."/>
            <person name="Kohler A."/>
            <person name="Grigoriev I.V."/>
            <person name="Martin F.M."/>
            <person name="Hacquard S."/>
        </authorList>
    </citation>
    <scope>NUCLEOTIDE SEQUENCE</scope>
    <source>
        <strain evidence="2">MPI-CAGE-CH-0243</strain>
    </source>
</reference>
<name>A0A9P9IEE4_9PLEO</name>
<feature type="compositionally biased region" description="Low complexity" evidence="1">
    <location>
        <begin position="58"/>
        <end position="75"/>
    </location>
</feature>
<evidence type="ECO:0000313" key="2">
    <source>
        <dbReference type="EMBL" id="KAH7116779.1"/>
    </source>
</evidence>
<proteinExistence type="predicted"/>
<organism evidence="2 3">
    <name type="scientific">Dendryphion nanum</name>
    <dbReference type="NCBI Taxonomy" id="256645"/>
    <lineage>
        <taxon>Eukaryota</taxon>
        <taxon>Fungi</taxon>
        <taxon>Dikarya</taxon>
        <taxon>Ascomycota</taxon>
        <taxon>Pezizomycotina</taxon>
        <taxon>Dothideomycetes</taxon>
        <taxon>Pleosporomycetidae</taxon>
        <taxon>Pleosporales</taxon>
        <taxon>Torulaceae</taxon>
        <taxon>Dendryphion</taxon>
    </lineage>
</organism>
<dbReference type="Proteomes" id="UP000700596">
    <property type="component" value="Unassembled WGS sequence"/>
</dbReference>
<gene>
    <name evidence="2" type="ORF">B0J11DRAFT_583493</name>
</gene>
<protein>
    <submittedName>
        <fullName evidence="2">Uncharacterized protein</fullName>
    </submittedName>
</protein>
<comment type="caution">
    <text evidence="2">The sequence shown here is derived from an EMBL/GenBank/DDBJ whole genome shotgun (WGS) entry which is preliminary data.</text>
</comment>
<evidence type="ECO:0000313" key="3">
    <source>
        <dbReference type="Proteomes" id="UP000700596"/>
    </source>
</evidence>
<dbReference type="EMBL" id="JAGMWT010000014">
    <property type="protein sequence ID" value="KAH7116779.1"/>
    <property type="molecule type" value="Genomic_DNA"/>
</dbReference>
<feature type="region of interest" description="Disordered" evidence="1">
    <location>
        <begin position="48"/>
        <end position="75"/>
    </location>
</feature>
<dbReference type="OrthoDB" id="3431997at2759"/>
<keyword evidence="3" id="KW-1185">Reference proteome</keyword>
<sequence>MTTQKTYTLTTTNKRRTLAELSDEATSQPLYTLDLSFVTQDMLPSKENKHSITMRAATTSPTTTTTPSDSSSPTPSSILGTCIFSLSSWATPIHLCIGDPISSPTTALWEDLRCRSQWETNAFELSLDSGDSSGRKLFVWKRTADIEGQGRVKAKLDWLHLKLVEGESGAVVAGFRHNFLYGRKRGVFWVEGEAGEEWVRVVLLSGVAVLEYLRKMSGWSW</sequence>
<evidence type="ECO:0000256" key="1">
    <source>
        <dbReference type="SAM" id="MobiDB-lite"/>
    </source>
</evidence>
<dbReference type="AlphaFoldDB" id="A0A9P9IEE4"/>
<accession>A0A9P9IEE4</accession>